<gene>
    <name evidence="2" type="ORF">Pma05_11950</name>
</gene>
<dbReference type="PROSITE" id="PS50943">
    <property type="entry name" value="HTH_CROC1"/>
    <property type="match status" value="1"/>
</dbReference>
<dbReference type="SUPFAM" id="SSF47413">
    <property type="entry name" value="lambda repressor-like DNA-binding domains"/>
    <property type="match status" value="1"/>
</dbReference>
<organism evidence="2 3">
    <name type="scientific">Plantactinospora mayteni</name>
    <dbReference type="NCBI Taxonomy" id="566021"/>
    <lineage>
        <taxon>Bacteria</taxon>
        <taxon>Bacillati</taxon>
        <taxon>Actinomycetota</taxon>
        <taxon>Actinomycetes</taxon>
        <taxon>Micromonosporales</taxon>
        <taxon>Micromonosporaceae</taxon>
        <taxon>Plantactinospora</taxon>
    </lineage>
</organism>
<dbReference type="InterPro" id="IPR001387">
    <property type="entry name" value="Cro/C1-type_HTH"/>
</dbReference>
<reference evidence="2 3" key="1">
    <citation type="submission" date="2021-01" db="EMBL/GenBank/DDBJ databases">
        <title>Whole genome shotgun sequence of Plantactinospora mayteni NBRC 109088.</title>
        <authorList>
            <person name="Komaki H."/>
            <person name="Tamura T."/>
        </authorList>
    </citation>
    <scope>NUCLEOTIDE SEQUENCE [LARGE SCALE GENOMIC DNA]</scope>
    <source>
        <strain evidence="2 3">NBRC 109088</strain>
    </source>
</reference>
<protein>
    <recommendedName>
        <fullName evidence="1">HTH cro/C1-type domain-containing protein</fullName>
    </recommendedName>
</protein>
<accession>A0ABQ4EKA5</accession>
<evidence type="ECO:0000259" key="1">
    <source>
        <dbReference type="PROSITE" id="PS50943"/>
    </source>
</evidence>
<dbReference type="Proteomes" id="UP000621500">
    <property type="component" value="Unassembled WGS sequence"/>
</dbReference>
<dbReference type="EMBL" id="BONX01000007">
    <property type="protein sequence ID" value="GIG94622.1"/>
    <property type="molecule type" value="Genomic_DNA"/>
</dbReference>
<keyword evidence="3" id="KW-1185">Reference proteome</keyword>
<feature type="domain" description="HTH cro/C1-type" evidence="1">
    <location>
        <begin position="48"/>
        <end position="82"/>
    </location>
</feature>
<dbReference type="Gene3D" id="1.10.260.40">
    <property type="entry name" value="lambda repressor-like DNA-binding domains"/>
    <property type="match status" value="1"/>
</dbReference>
<evidence type="ECO:0000313" key="3">
    <source>
        <dbReference type="Proteomes" id="UP000621500"/>
    </source>
</evidence>
<proteinExistence type="predicted"/>
<name>A0ABQ4EKA5_9ACTN</name>
<dbReference type="RefSeq" id="WP_203856269.1">
    <property type="nucleotide sequence ID" value="NZ_BAAAZQ010000005.1"/>
</dbReference>
<comment type="caution">
    <text evidence="2">The sequence shown here is derived from an EMBL/GenBank/DDBJ whole genome shotgun (WGS) entry which is preliminary data.</text>
</comment>
<dbReference type="InterPro" id="IPR010982">
    <property type="entry name" value="Lambda_DNA-bd_dom_sf"/>
</dbReference>
<sequence length="149" mass="16591">MVANEGPDNIIARRLDRLFSTVTDADGRLYSLQAVSTALRDRYGIDRSPQYIQMLRTGIRANPTVNVLHALADFFGVPTSYLLADDDEVRSIDEQLELLVQLRRHGVTRIAMRAAPLSEASRRFILQAIDTARRAEGLPAPDNEVAGEE</sequence>
<evidence type="ECO:0000313" key="2">
    <source>
        <dbReference type="EMBL" id="GIG94622.1"/>
    </source>
</evidence>